<comment type="caution">
    <text evidence="2">The sequence shown here is derived from an EMBL/GenBank/DDBJ whole genome shotgun (WGS) entry which is preliminary data.</text>
</comment>
<name>A0AAN4QCJ9_PSESF</name>
<proteinExistence type="predicted"/>
<organism evidence="2 3">
    <name type="scientific">Pseudomonas syringae pv. actinidiae</name>
    <dbReference type="NCBI Taxonomy" id="103796"/>
    <lineage>
        <taxon>Bacteria</taxon>
        <taxon>Pseudomonadati</taxon>
        <taxon>Pseudomonadota</taxon>
        <taxon>Gammaproteobacteria</taxon>
        <taxon>Pseudomonadales</taxon>
        <taxon>Pseudomonadaceae</taxon>
        <taxon>Pseudomonas</taxon>
        <taxon>Pseudomonas syringae</taxon>
    </lineage>
</organism>
<feature type="region of interest" description="Disordered" evidence="1">
    <location>
        <begin position="42"/>
        <end position="69"/>
    </location>
</feature>
<gene>
    <name evidence="2" type="ORF">KPSA3_07151</name>
</gene>
<evidence type="ECO:0000256" key="1">
    <source>
        <dbReference type="SAM" id="MobiDB-lite"/>
    </source>
</evidence>
<dbReference type="EMBL" id="BGKA01000280">
    <property type="protein sequence ID" value="GBH21111.1"/>
    <property type="molecule type" value="Genomic_DNA"/>
</dbReference>
<reference evidence="2 3" key="1">
    <citation type="submission" date="2018-04" db="EMBL/GenBank/DDBJ databases">
        <title>Draft genome sequence of Pseudomonas syringae pv. actinidiae biovar 3 strains isolated from kiwifruit in Kagawa prefecture.</title>
        <authorList>
            <person name="Tabuchi M."/>
            <person name="Saito M."/>
            <person name="Fujiwara S."/>
            <person name="Sasa N."/>
            <person name="Akimitsu K."/>
            <person name="Gomi K."/>
            <person name="Konishi-Sugita S."/>
            <person name="Hamano K."/>
            <person name="Kataoka I."/>
        </authorList>
    </citation>
    <scope>NUCLEOTIDE SEQUENCE [LARGE SCALE GENOMIC DNA]</scope>
    <source>
        <strain evidence="2 3">MAFF212211</strain>
    </source>
</reference>
<protein>
    <submittedName>
        <fullName evidence="2">Uncharacterized protein</fullName>
    </submittedName>
</protein>
<sequence>MWFSLSCRKSARYSLPVTPPVSSSRSRLLRISTRRLLARLSKSTQRWVMPPSRSTASPTAPGSSRSSQPVQRLIWPNCWTLQATKAPSAINRQAKKMPLIERNAVHLRIVD</sequence>
<accession>A0AAN4QCJ9</accession>
<evidence type="ECO:0000313" key="3">
    <source>
        <dbReference type="Proteomes" id="UP000248291"/>
    </source>
</evidence>
<dbReference type="AlphaFoldDB" id="A0AAN4QCJ9"/>
<dbReference type="Proteomes" id="UP000248291">
    <property type="component" value="Unassembled WGS sequence"/>
</dbReference>
<feature type="compositionally biased region" description="Low complexity" evidence="1">
    <location>
        <begin position="50"/>
        <end position="67"/>
    </location>
</feature>
<evidence type="ECO:0000313" key="2">
    <source>
        <dbReference type="EMBL" id="GBH21111.1"/>
    </source>
</evidence>